<dbReference type="AlphaFoldDB" id="A0A401WUZ7"/>
<organism evidence="1 2">
    <name type="scientific">Acetobacter pasteurianus NBRC 3188</name>
    <dbReference type="NCBI Taxonomy" id="1226663"/>
    <lineage>
        <taxon>Bacteria</taxon>
        <taxon>Pseudomonadati</taxon>
        <taxon>Pseudomonadota</taxon>
        <taxon>Alphaproteobacteria</taxon>
        <taxon>Acetobacterales</taxon>
        <taxon>Acetobacteraceae</taxon>
        <taxon>Acetobacter</taxon>
    </lineage>
</organism>
<sequence length="106" mass="11541">MSEVKFPNLIAATAVVFTTAMLYAGGGGHTLDTDGGSSWKINTPPLYEVKQLKGTHSFVTIDSSNVEESFEQEIQDIFISLCDGQEALGKEYEAAWNANIDSLYES</sequence>
<protein>
    <submittedName>
        <fullName evidence="1">Uncharacterized protein</fullName>
    </submittedName>
</protein>
<evidence type="ECO:0000313" key="2">
    <source>
        <dbReference type="Proteomes" id="UP000287300"/>
    </source>
</evidence>
<dbReference type="Proteomes" id="UP000287300">
    <property type="component" value="Unassembled WGS sequence"/>
</dbReference>
<accession>A0A401WUZ7</accession>
<dbReference type="EMBL" id="BDES01000049">
    <property type="protein sequence ID" value="GCD53080.1"/>
    <property type="molecule type" value="Genomic_DNA"/>
</dbReference>
<dbReference type="RefSeq" id="WP_124295812.1">
    <property type="nucleotide sequence ID" value="NZ_BDES01000049.1"/>
</dbReference>
<proteinExistence type="predicted"/>
<comment type="caution">
    <text evidence="1">The sequence shown here is derived from an EMBL/GenBank/DDBJ whole genome shotgun (WGS) entry which is preliminary data.</text>
</comment>
<evidence type="ECO:0000313" key="1">
    <source>
        <dbReference type="EMBL" id="GCD53080.1"/>
    </source>
</evidence>
<reference evidence="1 2" key="1">
    <citation type="submission" date="2016-06" db="EMBL/GenBank/DDBJ databases">
        <title>Acetobacter pasteurianus NBRC 3188 whole genome sequencing project.</title>
        <authorList>
            <person name="Matsutani M."/>
            <person name="Shiwa Y."/>
            <person name="Okamoto-Kainuma A."/>
            <person name="Ishikawa M."/>
            <person name="Koizumi Y."/>
            <person name="Yoshikawa H."/>
            <person name="Yakushi T."/>
            <person name="Matsushita K."/>
        </authorList>
    </citation>
    <scope>NUCLEOTIDE SEQUENCE [LARGE SCALE GENOMIC DNA]</scope>
    <source>
        <strain evidence="1 2">NBRC 3188</strain>
    </source>
</reference>
<name>A0A401WUZ7_ACEPA</name>
<gene>
    <name evidence="1" type="ORF">NBRC3188_1777</name>
</gene>